<dbReference type="InterPro" id="IPR044539">
    <property type="entry name" value="Pch2-like"/>
</dbReference>
<dbReference type="SMR" id="F4Q926"/>
<evidence type="ECO:0000256" key="5">
    <source>
        <dbReference type="RuleBase" id="RU003651"/>
    </source>
</evidence>
<proteinExistence type="inferred from homology"/>
<dbReference type="RefSeq" id="XP_004351915.1">
    <property type="nucleotide sequence ID" value="XM_004351863.1"/>
</dbReference>
<gene>
    <name evidence="7" type="ORF">DFA_10025</name>
</gene>
<organism evidence="7 8">
    <name type="scientific">Cavenderia fasciculata</name>
    <name type="common">Slime mold</name>
    <name type="synonym">Dictyostelium fasciculatum</name>
    <dbReference type="NCBI Taxonomy" id="261658"/>
    <lineage>
        <taxon>Eukaryota</taxon>
        <taxon>Amoebozoa</taxon>
        <taxon>Evosea</taxon>
        <taxon>Eumycetozoa</taxon>
        <taxon>Dictyostelia</taxon>
        <taxon>Acytosteliales</taxon>
        <taxon>Cavenderiaceae</taxon>
        <taxon>Cavenderia</taxon>
    </lineage>
</organism>
<dbReference type="PRINTS" id="PR00300">
    <property type="entry name" value="CLPPROTEASEA"/>
</dbReference>
<dbReference type="GO" id="GO:0005524">
    <property type="term" value="F:ATP binding"/>
    <property type="evidence" value="ECO:0007669"/>
    <property type="project" value="UniProtKB-KW"/>
</dbReference>
<dbReference type="PROSITE" id="PS00674">
    <property type="entry name" value="AAA"/>
    <property type="match status" value="1"/>
</dbReference>
<comment type="similarity">
    <text evidence="1">Belongs to the AAA ATPase family. PCH2 subfamily.</text>
</comment>
<dbReference type="GO" id="GO:0016887">
    <property type="term" value="F:ATP hydrolysis activity"/>
    <property type="evidence" value="ECO:0007669"/>
    <property type="project" value="InterPro"/>
</dbReference>
<dbReference type="InterPro" id="IPR003959">
    <property type="entry name" value="ATPase_AAA_core"/>
</dbReference>
<dbReference type="OrthoDB" id="10042665at2759"/>
<dbReference type="InterPro" id="IPR001270">
    <property type="entry name" value="ClpA/B"/>
</dbReference>
<dbReference type="InterPro" id="IPR027417">
    <property type="entry name" value="P-loop_NTPase"/>
</dbReference>
<sequence>MKIILNIEVLLKDESNIQYNRIKSIIESAPDLLFTRILKYQQDQQQQQQSLHHDEFKMILDSNVFNDQLSKDVKEIKVFTSSSNSLIDYKGGLETIEVKKLVHIYKLSNEESVEEDGDTEEEASPYQILVLPNIQLNTLWENLIYDDGIKQKILNYMSTLVLFSKSNIDDNIISHNRIILLNGPPGTGKTSLCKALAQKLSIQYNHLFQQSILFEINSHSLFSKWFSESGKLVMKVFEKIREQAEDKDTLVVVLIDEVESLTAARKSALSGSEPSDSIRVVNAFLTQLDRLKSFPNILILTTSNLMGAVDVAFIDRVDIKQFIGPPKEFARFIIIKSCIDELIKKNLIKQDSNNKKLK</sequence>
<evidence type="ECO:0000256" key="1">
    <source>
        <dbReference type="ARBA" id="ARBA00007271"/>
    </source>
</evidence>
<dbReference type="SUPFAM" id="SSF52540">
    <property type="entry name" value="P-loop containing nucleoside triphosphate hydrolases"/>
    <property type="match status" value="1"/>
</dbReference>
<keyword evidence="4" id="KW-0469">Meiosis</keyword>
<dbReference type="GO" id="GO:0005694">
    <property type="term" value="C:chromosome"/>
    <property type="evidence" value="ECO:0007669"/>
    <property type="project" value="TreeGrafter"/>
</dbReference>
<evidence type="ECO:0000313" key="7">
    <source>
        <dbReference type="EMBL" id="EGG15195.1"/>
    </source>
</evidence>
<dbReference type="GO" id="GO:0005634">
    <property type="term" value="C:nucleus"/>
    <property type="evidence" value="ECO:0007669"/>
    <property type="project" value="TreeGrafter"/>
</dbReference>
<protein>
    <submittedName>
        <fullName evidence="7">AAA ATPase domain-containing protein</fullName>
    </submittedName>
</protein>
<dbReference type="AlphaFoldDB" id="F4Q926"/>
<dbReference type="InterPro" id="IPR003593">
    <property type="entry name" value="AAA+_ATPase"/>
</dbReference>
<dbReference type="PANTHER" id="PTHR45991">
    <property type="entry name" value="PACHYTENE CHECKPOINT PROTEIN 2"/>
    <property type="match status" value="1"/>
</dbReference>
<evidence type="ECO:0000256" key="3">
    <source>
        <dbReference type="ARBA" id="ARBA00022840"/>
    </source>
</evidence>
<dbReference type="Pfam" id="PF00004">
    <property type="entry name" value="AAA"/>
    <property type="match status" value="1"/>
</dbReference>
<dbReference type="FunFam" id="3.40.50.300:FF:001494">
    <property type="entry name" value="Pachytene checkpoint component Pch2"/>
    <property type="match status" value="1"/>
</dbReference>
<dbReference type="SMART" id="SM00382">
    <property type="entry name" value="AAA"/>
    <property type="match status" value="1"/>
</dbReference>
<dbReference type="KEGG" id="dfa:DFA_10025"/>
<accession>F4Q926</accession>
<evidence type="ECO:0000256" key="4">
    <source>
        <dbReference type="ARBA" id="ARBA00023254"/>
    </source>
</evidence>
<feature type="domain" description="AAA+ ATPase" evidence="6">
    <location>
        <begin position="175"/>
        <end position="327"/>
    </location>
</feature>
<dbReference type="GO" id="GO:0007131">
    <property type="term" value="P:reciprocal meiotic recombination"/>
    <property type="evidence" value="ECO:0007669"/>
    <property type="project" value="TreeGrafter"/>
</dbReference>
<dbReference type="PANTHER" id="PTHR45991:SF1">
    <property type="entry name" value="PACHYTENE CHECKPOINT PROTEIN 2 HOMOLOG"/>
    <property type="match status" value="1"/>
</dbReference>
<keyword evidence="8" id="KW-1185">Reference proteome</keyword>
<evidence type="ECO:0000313" key="8">
    <source>
        <dbReference type="Proteomes" id="UP000007797"/>
    </source>
</evidence>
<dbReference type="STRING" id="1054147.F4Q926"/>
<name>F4Q926_CACFS</name>
<dbReference type="GO" id="GO:0051598">
    <property type="term" value="P:meiotic recombination checkpoint signaling"/>
    <property type="evidence" value="ECO:0007669"/>
    <property type="project" value="TreeGrafter"/>
</dbReference>
<keyword evidence="3 5" id="KW-0067">ATP-binding</keyword>
<dbReference type="InterPro" id="IPR003960">
    <property type="entry name" value="ATPase_AAA_CS"/>
</dbReference>
<evidence type="ECO:0000256" key="2">
    <source>
        <dbReference type="ARBA" id="ARBA00022741"/>
    </source>
</evidence>
<dbReference type="OMA" id="IRKMVAN"/>
<keyword evidence="2 5" id="KW-0547">Nucleotide-binding</keyword>
<reference evidence="8" key="1">
    <citation type="journal article" date="2011" name="Genome Res.">
        <title>Phylogeny-wide analysis of social amoeba genomes highlights ancient origins for complex intercellular communication.</title>
        <authorList>
            <person name="Heidel A.J."/>
            <person name="Lawal H.M."/>
            <person name="Felder M."/>
            <person name="Schilde C."/>
            <person name="Helps N.R."/>
            <person name="Tunggal B."/>
            <person name="Rivero F."/>
            <person name="John U."/>
            <person name="Schleicher M."/>
            <person name="Eichinger L."/>
            <person name="Platzer M."/>
            <person name="Noegel A.A."/>
            <person name="Schaap P."/>
            <person name="Gloeckner G."/>
        </authorList>
    </citation>
    <scope>NUCLEOTIDE SEQUENCE [LARGE SCALE GENOMIC DNA]</scope>
    <source>
        <strain evidence="8">SH3</strain>
    </source>
</reference>
<dbReference type="Gene3D" id="3.40.50.300">
    <property type="entry name" value="P-loop containing nucleotide triphosphate hydrolases"/>
    <property type="match status" value="1"/>
</dbReference>
<dbReference type="Proteomes" id="UP000007797">
    <property type="component" value="Unassembled WGS sequence"/>
</dbReference>
<evidence type="ECO:0000259" key="6">
    <source>
        <dbReference type="SMART" id="SM00382"/>
    </source>
</evidence>
<dbReference type="EMBL" id="GL883026">
    <property type="protein sequence ID" value="EGG15195.1"/>
    <property type="molecule type" value="Genomic_DNA"/>
</dbReference>
<dbReference type="GeneID" id="14867579"/>